<feature type="compositionally biased region" description="Pro residues" evidence="1">
    <location>
        <begin position="330"/>
        <end position="352"/>
    </location>
</feature>
<reference evidence="2 3" key="1">
    <citation type="submission" date="2016-07" db="EMBL/GenBank/DDBJ databases">
        <title>Pervasive Adenine N6-methylation of Active Genes in Fungi.</title>
        <authorList>
            <consortium name="DOE Joint Genome Institute"/>
            <person name="Mondo S.J."/>
            <person name="Dannebaum R.O."/>
            <person name="Kuo R.C."/>
            <person name="Labutti K."/>
            <person name="Haridas S."/>
            <person name="Kuo A."/>
            <person name="Salamov A."/>
            <person name="Ahrendt S.R."/>
            <person name="Lipzen A."/>
            <person name="Sullivan W."/>
            <person name="Andreopoulos W.B."/>
            <person name="Clum A."/>
            <person name="Lindquist E."/>
            <person name="Daum C."/>
            <person name="Ramamoorthy G.K."/>
            <person name="Gryganskyi A."/>
            <person name="Culley D."/>
            <person name="Magnuson J.K."/>
            <person name="James T.Y."/>
            <person name="O'Malley M.A."/>
            <person name="Stajich J.E."/>
            <person name="Spatafora J.W."/>
            <person name="Visel A."/>
            <person name="Grigoriev I.V."/>
        </authorList>
    </citation>
    <scope>NUCLEOTIDE SEQUENCE [LARGE SCALE GENOMIC DNA]</scope>
    <source>
        <strain evidence="2 3">62-1032</strain>
    </source>
</reference>
<dbReference type="InParanoid" id="A0A1Y2C966"/>
<gene>
    <name evidence="2" type="ORF">BCR35DRAFT_311200</name>
</gene>
<proteinExistence type="predicted"/>
<name>A0A1Y2C966_9BASI</name>
<keyword evidence="3" id="KW-1185">Reference proteome</keyword>
<feature type="region of interest" description="Disordered" evidence="1">
    <location>
        <begin position="109"/>
        <end position="145"/>
    </location>
</feature>
<dbReference type="EMBL" id="MCGR01000128">
    <property type="protein sequence ID" value="ORY43583.1"/>
    <property type="molecule type" value="Genomic_DNA"/>
</dbReference>
<feature type="region of interest" description="Disordered" evidence="1">
    <location>
        <begin position="254"/>
        <end position="352"/>
    </location>
</feature>
<dbReference type="AlphaFoldDB" id="A0A1Y2C966"/>
<feature type="compositionally biased region" description="Basic and acidic residues" evidence="1">
    <location>
        <begin position="109"/>
        <end position="119"/>
    </location>
</feature>
<feature type="compositionally biased region" description="Polar residues" evidence="1">
    <location>
        <begin position="304"/>
        <end position="316"/>
    </location>
</feature>
<evidence type="ECO:0000313" key="2">
    <source>
        <dbReference type="EMBL" id="ORY43583.1"/>
    </source>
</evidence>
<evidence type="ECO:0000256" key="1">
    <source>
        <dbReference type="SAM" id="MobiDB-lite"/>
    </source>
</evidence>
<feature type="region of interest" description="Disordered" evidence="1">
    <location>
        <begin position="74"/>
        <end position="93"/>
    </location>
</feature>
<accession>A0A1Y2C966</accession>
<sequence>MAAYPQVGDRFNSRLEFKLALHRAALAHRVRLVVRRGEPFVQQLMCNALGYSEPCTMRFTAKLEAKRWVVREANLQHSHPPATETEKSVAAGSTTAAIEKLEQELRDQTRRLREEHSDADSSSDSSDAAYRHPVASSSKSSSTSEAFPSAKVVLKEISALTSRVQHGILPFPRASMSFPTSRDLLIYLHASSQQHDFNLYRISPPGTDVKLSCRLGHSQTSHRPLCQARFHIAKSSDGRWRMVEDTFSRHTHAVLDDSGRRIPAEKEGGSSRDEPSRTAESSKKRPRLSEPKPPPSFVSYSKLAHSTSMPHLASSSGRDHLKPSHSASPRPSPLSYAPPPPRPKPATPPPPAPLDLTFLPILSTFLASLNPRLSPLASPLLQQGRIDSFDRIKLFLSLTDDSRDLFLKDVQGLGLLERHLLKKEVKRVRESGWVVEAAGARAALGPGIAAKSPRMGAGSPGMGGAAPTGCDFEVGRVKQEV</sequence>
<dbReference type="Proteomes" id="UP000193467">
    <property type="component" value="Unassembled WGS sequence"/>
</dbReference>
<protein>
    <submittedName>
        <fullName evidence="2">Uncharacterized protein</fullName>
    </submittedName>
</protein>
<comment type="caution">
    <text evidence="2">The sequence shown here is derived from an EMBL/GenBank/DDBJ whole genome shotgun (WGS) entry which is preliminary data.</text>
</comment>
<evidence type="ECO:0000313" key="3">
    <source>
        <dbReference type="Proteomes" id="UP000193467"/>
    </source>
</evidence>
<feature type="compositionally biased region" description="Basic and acidic residues" evidence="1">
    <location>
        <begin position="254"/>
        <end position="290"/>
    </location>
</feature>
<organism evidence="2 3">
    <name type="scientific">Leucosporidium creatinivorum</name>
    <dbReference type="NCBI Taxonomy" id="106004"/>
    <lineage>
        <taxon>Eukaryota</taxon>
        <taxon>Fungi</taxon>
        <taxon>Dikarya</taxon>
        <taxon>Basidiomycota</taxon>
        <taxon>Pucciniomycotina</taxon>
        <taxon>Microbotryomycetes</taxon>
        <taxon>Leucosporidiales</taxon>
        <taxon>Leucosporidium</taxon>
    </lineage>
</organism>
<feature type="compositionally biased region" description="Low complexity" evidence="1">
    <location>
        <begin position="135"/>
        <end position="145"/>
    </location>
</feature>